<gene>
    <name evidence="2" type="ORF">BOVATA_049990</name>
</gene>
<evidence type="ECO:0000313" key="2">
    <source>
        <dbReference type="EMBL" id="GBE63506.1"/>
    </source>
</evidence>
<keyword evidence="3" id="KW-1185">Reference proteome</keyword>
<name>A0A2H6KKI7_9APIC</name>
<dbReference type="RefSeq" id="XP_028869749.1">
    <property type="nucleotide sequence ID" value="XM_029013916.1"/>
</dbReference>
<dbReference type="Proteomes" id="UP000236319">
    <property type="component" value="Unassembled WGS sequence"/>
</dbReference>
<feature type="compositionally biased region" description="Basic and acidic residues" evidence="1">
    <location>
        <begin position="256"/>
        <end position="270"/>
    </location>
</feature>
<protein>
    <submittedName>
        <fullName evidence="2">Uncharacterized protein</fullName>
    </submittedName>
</protein>
<proteinExistence type="predicted"/>
<evidence type="ECO:0000313" key="3">
    <source>
        <dbReference type="Proteomes" id="UP000236319"/>
    </source>
</evidence>
<sequence>MYCGPSKFAEGIDIVKRILRDYDTTLTERTKNVNDSLSELSINLNDKYVTEVNSKISEPLEKQLTAWRDTVHNLEAEVNKIQTDNINVLDKSLRDRIMHEFMPVKSVVEHMRKSSTVHDFESKVRDVDVTLDRQRSYVRNVINDESRTVKDAVARHIYIMVEQTRRMKQNIEEHFKTINDRLDDAHDMITNFDSDYKAAITGKFHDIKTAVNNIYSQLDASKEGVGKLAGYVHREFEAIKNGVEKDNGSGGENGESIEKKWEDLQGHIRG</sequence>
<dbReference type="GeneID" id="39877276"/>
<dbReference type="VEuPathDB" id="PiroplasmaDB:BOVATA_049990"/>
<evidence type="ECO:0000256" key="1">
    <source>
        <dbReference type="SAM" id="MobiDB-lite"/>
    </source>
</evidence>
<feature type="region of interest" description="Disordered" evidence="1">
    <location>
        <begin position="243"/>
        <end position="270"/>
    </location>
</feature>
<reference evidence="2 3" key="1">
    <citation type="journal article" date="2017" name="BMC Genomics">
        <title>Whole-genome assembly of Babesia ovata and comparative genomics between closely related pathogens.</title>
        <authorList>
            <person name="Yamagishi J."/>
            <person name="Asada M."/>
            <person name="Hakimi H."/>
            <person name="Tanaka T.Q."/>
            <person name="Sugimoto C."/>
            <person name="Kawazu S."/>
        </authorList>
    </citation>
    <scope>NUCLEOTIDE SEQUENCE [LARGE SCALE GENOMIC DNA]</scope>
    <source>
        <strain evidence="2 3">Miyake</strain>
    </source>
</reference>
<organism evidence="2 3">
    <name type="scientific">Babesia ovata</name>
    <dbReference type="NCBI Taxonomy" id="189622"/>
    <lineage>
        <taxon>Eukaryota</taxon>
        <taxon>Sar</taxon>
        <taxon>Alveolata</taxon>
        <taxon>Apicomplexa</taxon>
        <taxon>Aconoidasida</taxon>
        <taxon>Piroplasmida</taxon>
        <taxon>Babesiidae</taxon>
        <taxon>Babesia</taxon>
    </lineage>
</organism>
<accession>A0A2H6KKI7</accession>
<dbReference type="EMBL" id="BDSA01000063">
    <property type="protein sequence ID" value="GBE63506.1"/>
    <property type="molecule type" value="Genomic_DNA"/>
</dbReference>
<dbReference type="AlphaFoldDB" id="A0A2H6KKI7"/>
<comment type="caution">
    <text evidence="2">The sequence shown here is derived from an EMBL/GenBank/DDBJ whole genome shotgun (WGS) entry which is preliminary data.</text>
</comment>